<organism evidence="1 2">
    <name type="scientific">Mammaliicoccus stepanovicii</name>
    <dbReference type="NCBI Taxonomy" id="643214"/>
    <lineage>
        <taxon>Bacteria</taxon>
        <taxon>Bacillati</taxon>
        <taxon>Bacillota</taxon>
        <taxon>Bacilli</taxon>
        <taxon>Bacillales</taxon>
        <taxon>Staphylococcaceae</taxon>
        <taxon>Mammaliicoccus</taxon>
    </lineage>
</organism>
<proteinExistence type="predicted"/>
<dbReference type="KEGG" id="sste:SAMEA4384403_1625"/>
<dbReference type="Proteomes" id="UP000242084">
    <property type="component" value="Chromosome 1"/>
</dbReference>
<keyword evidence="2" id="KW-1185">Reference proteome</keyword>
<reference evidence="1 2" key="1">
    <citation type="submission" date="2017-06" db="EMBL/GenBank/DDBJ databases">
        <authorList>
            <consortium name="Pathogen Informatics"/>
        </authorList>
    </citation>
    <scope>NUCLEOTIDE SEQUENCE [LARGE SCALE GENOMIC DNA]</scope>
    <source>
        <strain evidence="1 2">NCTC13839</strain>
    </source>
</reference>
<name>A0A239ZK71_9STAP</name>
<sequence>MNDQHRLTAEEQCEQIKKWGHINHFLNKDPKEQSDFNHYKVRDKDFFEREGYTNNTNVNRHRRYDIDNKNIFKSIKKELEANGFFNTDKSSN</sequence>
<gene>
    <name evidence="1" type="ORF">SAMEA4384403_01625</name>
</gene>
<protein>
    <submittedName>
        <fullName evidence="1">Uncharacterized protein</fullName>
    </submittedName>
</protein>
<evidence type="ECO:0000313" key="2">
    <source>
        <dbReference type="Proteomes" id="UP000242084"/>
    </source>
</evidence>
<dbReference type="OrthoDB" id="2410863at2"/>
<accession>A0A239ZK71</accession>
<dbReference type="EMBL" id="LT906462">
    <property type="protein sequence ID" value="SNV71357.1"/>
    <property type="molecule type" value="Genomic_DNA"/>
</dbReference>
<dbReference type="AlphaFoldDB" id="A0A239ZK71"/>
<dbReference type="RefSeq" id="WP_095088463.1">
    <property type="nucleotide sequence ID" value="NZ_BMDM01000004.1"/>
</dbReference>
<evidence type="ECO:0000313" key="1">
    <source>
        <dbReference type="EMBL" id="SNV71357.1"/>
    </source>
</evidence>